<gene>
    <name evidence="2" type="ORF">IC621_23440</name>
</gene>
<evidence type="ECO:0000256" key="1">
    <source>
        <dbReference type="SAM" id="Phobius"/>
    </source>
</evidence>
<feature type="transmembrane region" description="Helical" evidence="1">
    <location>
        <begin position="30"/>
        <end position="54"/>
    </location>
</feature>
<dbReference type="Pfam" id="PF14146">
    <property type="entry name" value="DUF4305"/>
    <property type="match status" value="1"/>
</dbReference>
<sequence length="72" mass="8112">MRTGPSGMGIFYLVMGILFTYLAINSADGGIWSFPTILLMVIATFDFVVAIRMFSISRRIKNMKQNKKDDSN</sequence>
<evidence type="ECO:0000313" key="3">
    <source>
        <dbReference type="Proteomes" id="UP000626844"/>
    </source>
</evidence>
<feature type="transmembrane region" description="Helical" evidence="1">
    <location>
        <begin position="7"/>
        <end position="24"/>
    </location>
</feature>
<comment type="caution">
    <text evidence="2">The sequence shown here is derived from an EMBL/GenBank/DDBJ whole genome shotgun (WGS) entry which is preliminary data.</text>
</comment>
<protein>
    <submittedName>
        <fullName evidence="2">YdiK family protein</fullName>
    </submittedName>
</protein>
<organism evidence="2 3">
    <name type="scientific">Metabacillus arenae</name>
    <dbReference type="NCBI Taxonomy" id="2771434"/>
    <lineage>
        <taxon>Bacteria</taxon>
        <taxon>Bacillati</taxon>
        <taxon>Bacillota</taxon>
        <taxon>Bacilli</taxon>
        <taxon>Bacillales</taxon>
        <taxon>Bacillaceae</taxon>
        <taxon>Metabacillus</taxon>
    </lineage>
</organism>
<accession>A0A926NF74</accession>
<reference evidence="2" key="1">
    <citation type="submission" date="2020-09" db="EMBL/GenBank/DDBJ databases">
        <title>A novel bacterium of genus Bacillus, isolated from South China Sea.</title>
        <authorList>
            <person name="Huang H."/>
            <person name="Mo K."/>
            <person name="Hu Y."/>
        </authorList>
    </citation>
    <scope>NUCLEOTIDE SEQUENCE</scope>
    <source>
        <strain evidence="2">IB182487</strain>
    </source>
</reference>
<evidence type="ECO:0000313" key="2">
    <source>
        <dbReference type="EMBL" id="MBD1383152.1"/>
    </source>
</evidence>
<dbReference type="Proteomes" id="UP000626844">
    <property type="component" value="Unassembled WGS sequence"/>
</dbReference>
<dbReference type="RefSeq" id="WP_191162036.1">
    <property type="nucleotide sequence ID" value="NZ_JACXAI010000045.1"/>
</dbReference>
<name>A0A926NF74_9BACI</name>
<keyword evidence="3" id="KW-1185">Reference proteome</keyword>
<dbReference type="AlphaFoldDB" id="A0A926NF74"/>
<proteinExistence type="predicted"/>
<keyword evidence="1" id="KW-1133">Transmembrane helix</keyword>
<keyword evidence="1" id="KW-0812">Transmembrane</keyword>
<keyword evidence="1" id="KW-0472">Membrane</keyword>
<dbReference type="InterPro" id="IPR025426">
    <property type="entry name" value="DUF4305"/>
</dbReference>
<dbReference type="EMBL" id="JACXAI010000045">
    <property type="protein sequence ID" value="MBD1383152.1"/>
    <property type="molecule type" value="Genomic_DNA"/>
</dbReference>